<organism evidence="5 6">
    <name type="scientific">Mytilus coruscus</name>
    <name type="common">Sea mussel</name>
    <dbReference type="NCBI Taxonomy" id="42192"/>
    <lineage>
        <taxon>Eukaryota</taxon>
        <taxon>Metazoa</taxon>
        <taxon>Spiralia</taxon>
        <taxon>Lophotrochozoa</taxon>
        <taxon>Mollusca</taxon>
        <taxon>Bivalvia</taxon>
        <taxon>Autobranchia</taxon>
        <taxon>Pteriomorphia</taxon>
        <taxon>Mytilida</taxon>
        <taxon>Mytiloidea</taxon>
        <taxon>Mytilidae</taxon>
        <taxon>Mytilinae</taxon>
        <taxon>Mytilus</taxon>
    </lineage>
</organism>
<keyword evidence="6" id="KW-1185">Reference proteome</keyword>
<dbReference type="AlphaFoldDB" id="A0A6J8AVP9"/>
<keyword evidence="3 5" id="KW-0560">Oxidoreductase</keyword>
<dbReference type="GO" id="GO:0004602">
    <property type="term" value="F:glutathione peroxidase activity"/>
    <property type="evidence" value="ECO:0007669"/>
    <property type="project" value="UniProtKB-EC"/>
</dbReference>
<name>A0A6J8AVP9_MYTCO</name>
<evidence type="ECO:0000313" key="6">
    <source>
        <dbReference type="Proteomes" id="UP000507470"/>
    </source>
</evidence>
<dbReference type="SUPFAM" id="SSF52833">
    <property type="entry name" value="Thioredoxin-like"/>
    <property type="match status" value="1"/>
</dbReference>
<gene>
    <name evidence="5" type="ORF">MCOR_12131</name>
</gene>
<evidence type="ECO:0000256" key="2">
    <source>
        <dbReference type="ARBA" id="ARBA00022559"/>
    </source>
</evidence>
<dbReference type="PIRSF" id="PIRSF000303">
    <property type="entry name" value="Glutathion_perox"/>
    <property type="match status" value="1"/>
</dbReference>
<sequence>MVGFVDIVTIVLATLWSVSGQETSRQVACYHHDDNLHSVYNFSMPDVHGEKTIDFSHYRGKVLLLYYGLNALQDTYKNFHIVGVPCNLFGKQEPGANGTEILSMLKHVRPGSGFVPNFPLTQKTDVNGEKEHELYTYLKAFCPPVDDIFYTERSGIYYKPYHNSDVRWNFEKFLINKEGKAVMRYPTRMLPSSLEKDIEDLLEEGSQTNSYGGEPGR</sequence>
<dbReference type="PANTHER" id="PTHR11592:SF134">
    <property type="entry name" value="PHOSPHOLIPID HYDROPEROXIDE GLUTATHIONE PEROXIDASE"/>
    <property type="match status" value="1"/>
</dbReference>
<dbReference type="Proteomes" id="UP000507470">
    <property type="component" value="Unassembled WGS sequence"/>
</dbReference>
<protein>
    <submittedName>
        <fullName evidence="5">Gpx</fullName>
        <ecNumber evidence="5">1.11.1.9</ecNumber>
    </submittedName>
</protein>
<feature type="signal peptide" evidence="4">
    <location>
        <begin position="1"/>
        <end position="20"/>
    </location>
</feature>
<dbReference type="Gene3D" id="3.40.30.10">
    <property type="entry name" value="Glutaredoxin"/>
    <property type="match status" value="1"/>
</dbReference>
<dbReference type="CDD" id="cd00340">
    <property type="entry name" value="GSH_Peroxidase"/>
    <property type="match status" value="1"/>
</dbReference>
<dbReference type="PROSITE" id="PS51355">
    <property type="entry name" value="GLUTATHIONE_PEROXID_3"/>
    <property type="match status" value="1"/>
</dbReference>
<keyword evidence="2 5" id="KW-0575">Peroxidase</keyword>
<proteinExistence type="inferred from homology"/>
<evidence type="ECO:0000256" key="1">
    <source>
        <dbReference type="ARBA" id="ARBA00006926"/>
    </source>
</evidence>
<feature type="chain" id="PRO_5026820768" evidence="4">
    <location>
        <begin position="21"/>
        <end position="217"/>
    </location>
</feature>
<evidence type="ECO:0000256" key="4">
    <source>
        <dbReference type="SAM" id="SignalP"/>
    </source>
</evidence>
<dbReference type="OrthoDB" id="446890at2759"/>
<dbReference type="EMBL" id="CACVKT020002094">
    <property type="protein sequence ID" value="CAC5374915.1"/>
    <property type="molecule type" value="Genomic_DNA"/>
</dbReference>
<dbReference type="EC" id="1.11.1.9" evidence="5"/>
<reference evidence="5 6" key="1">
    <citation type="submission" date="2020-06" db="EMBL/GenBank/DDBJ databases">
        <authorList>
            <person name="Li R."/>
            <person name="Bekaert M."/>
        </authorList>
    </citation>
    <scope>NUCLEOTIDE SEQUENCE [LARGE SCALE GENOMIC DNA]</scope>
    <source>
        <strain evidence="6">wild</strain>
    </source>
</reference>
<dbReference type="GO" id="GO:0006979">
    <property type="term" value="P:response to oxidative stress"/>
    <property type="evidence" value="ECO:0007669"/>
    <property type="project" value="InterPro"/>
</dbReference>
<evidence type="ECO:0000313" key="5">
    <source>
        <dbReference type="EMBL" id="CAC5374915.1"/>
    </source>
</evidence>
<keyword evidence="4" id="KW-0732">Signal</keyword>
<evidence type="ECO:0000256" key="3">
    <source>
        <dbReference type="ARBA" id="ARBA00023002"/>
    </source>
</evidence>
<dbReference type="InterPro" id="IPR000889">
    <property type="entry name" value="Glutathione_peroxidase"/>
</dbReference>
<dbReference type="Pfam" id="PF00255">
    <property type="entry name" value="GSHPx"/>
    <property type="match status" value="1"/>
</dbReference>
<accession>A0A6J8AVP9</accession>
<dbReference type="InterPro" id="IPR036249">
    <property type="entry name" value="Thioredoxin-like_sf"/>
</dbReference>
<comment type="similarity">
    <text evidence="1">Belongs to the glutathione peroxidase family.</text>
</comment>
<dbReference type="PANTHER" id="PTHR11592">
    <property type="entry name" value="GLUTATHIONE PEROXIDASE"/>
    <property type="match status" value="1"/>
</dbReference>